<comment type="caution">
    <text evidence="1">The sequence shown here is derived from an EMBL/GenBank/DDBJ whole genome shotgun (WGS) entry which is preliminary data.</text>
</comment>
<gene>
    <name evidence="1" type="ORF">POPTR_004G227400v4</name>
</gene>
<dbReference type="EMBL" id="CM009293">
    <property type="protein sequence ID" value="KAI9397052.1"/>
    <property type="molecule type" value="Genomic_DNA"/>
</dbReference>
<reference evidence="1 2" key="1">
    <citation type="journal article" date="2006" name="Science">
        <title>The genome of black cottonwood, Populus trichocarpa (Torr. &amp; Gray).</title>
        <authorList>
            <person name="Tuskan G.A."/>
            <person name="Difazio S."/>
            <person name="Jansson S."/>
            <person name="Bohlmann J."/>
            <person name="Grigoriev I."/>
            <person name="Hellsten U."/>
            <person name="Putnam N."/>
            <person name="Ralph S."/>
            <person name="Rombauts S."/>
            <person name="Salamov A."/>
            <person name="Schein J."/>
            <person name="Sterck L."/>
            <person name="Aerts A."/>
            <person name="Bhalerao R.R."/>
            <person name="Bhalerao R.P."/>
            <person name="Blaudez D."/>
            <person name="Boerjan W."/>
            <person name="Brun A."/>
            <person name="Brunner A."/>
            <person name="Busov V."/>
            <person name="Campbell M."/>
            <person name="Carlson J."/>
            <person name="Chalot M."/>
            <person name="Chapman J."/>
            <person name="Chen G.L."/>
            <person name="Cooper D."/>
            <person name="Coutinho P.M."/>
            <person name="Couturier J."/>
            <person name="Covert S."/>
            <person name="Cronk Q."/>
            <person name="Cunningham R."/>
            <person name="Davis J."/>
            <person name="Degroeve S."/>
            <person name="Dejardin A."/>
            <person name="Depamphilis C."/>
            <person name="Detter J."/>
            <person name="Dirks B."/>
            <person name="Dubchak I."/>
            <person name="Duplessis S."/>
            <person name="Ehlting J."/>
            <person name="Ellis B."/>
            <person name="Gendler K."/>
            <person name="Goodstein D."/>
            <person name="Gribskov M."/>
            <person name="Grimwood J."/>
            <person name="Groover A."/>
            <person name="Gunter L."/>
            <person name="Hamberger B."/>
            <person name="Heinze B."/>
            <person name="Helariutta Y."/>
            <person name="Henrissat B."/>
            <person name="Holligan D."/>
            <person name="Holt R."/>
            <person name="Huang W."/>
            <person name="Islam-Faridi N."/>
            <person name="Jones S."/>
            <person name="Jones-Rhoades M."/>
            <person name="Jorgensen R."/>
            <person name="Joshi C."/>
            <person name="Kangasjarvi J."/>
            <person name="Karlsson J."/>
            <person name="Kelleher C."/>
            <person name="Kirkpatrick R."/>
            <person name="Kirst M."/>
            <person name="Kohler A."/>
            <person name="Kalluri U."/>
            <person name="Larimer F."/>
            <person name="Leebens-Mack J."/>
            <person name="Leple J.C."/>
            <person name="Locascio P."/>
            <person name="Lou Y."/>
            <person name="Lucas S."/>
            <person name="Martin F."/>
            <person name="Montanini B."/>
            <person name="Napoli C."/>
            <person name="Nelson D.R."/>
            <person name="Nelson C."/>
            <person name="Nieminen K."/>
            <person name="Nilsson O."/>
            <person name="Pereda V."/>
            <person name="Peter G."/>
            <person name="Philippe R."/>
            <person name="Pilate G."/>
            <person name="Poliakov A."/>
            <person name="Razumovskaya J."/>
            <person name="Richardson P."/>
            <person name="Rinaldi C."/>
            <person name="Ritland K."/>
            <person name="Rouze P."/>
            <person name="Ryaboy D."/>
            <person name="Schmutz J."/>
            <person name="Schrader J."/>
            <person name="Segerman B."/>
            <person name="Shin H."/>
            <person name="Siddiqui A."/>
            <person name="Sterky F."/>
            <person name="Terry A."/>
            <person name="Tsai C.J."/>
            <person name="Uberbacher E."/>
            <person name="Unneberg P."/>
            <person name="Vahala J."/>
            <person name="Wall K."/>
            <person name="Wessler S."/>
            <person name="Yang G."/>
            <person name="Yin T."/>
            <person name="Douglas C."/>
            <person name="Marra M."/>
            <person name="Sandberg G."/>
            <person name="Van de Peer Y."/>
            <person name="Rokhsar D."/>
        </authorList>
    </citation>
    <scope>NUCLEOTIDE SEQUENCE [LARGE SCALE GENOMIC DNA]</scope>
    <source>
        <strain evidence="2">cv. Nisqually</strain>
    </source>
</reference>
<dbReference type="Proteomes" id="UP000006729">
    <property type="component" value="Chromosome 4"/>
</dbReference>
<keyword evidence="2" id="KW-1185">Reference proteome</keyword>
<sequence>MAKEMPAMKRALCEWMIVEEFPSWFKADNEWKAELCRLCNLESTEDLELGWRDMVNKFELVWKGEPRKKYKKPRPKVRVGLPKKICQYFDDRIGREENEVIVVLGSRGDSFCLALRFLNSNWVQKPVSTHLQEKTWRIASIKKKKASSRL</sequence>
<proteinExistence type="predicted"/>
<evidence type="ECO:0000313" key="1">
    <source>
        <dbReference type="EMBL" id="KAI9397052.1"/>
    </source>
</evidence>
<protein>
    <submittedName>
        <fullName evidence="1">Uncharacterized protein</fullName>
    </submittedName>
</protein>
<evidence type="ECO:0000313" key="2">
    <source>
        <dbReference type="Proteomes" id="UP000006729"/>
    </source>
</evidence>
<accession>A0ACC0T6H4</accession>
<organism evidence="1 2">
    <name type="scientific">Populus trichocarpa</name>
    <name type="common">Western balsam poplar</name>
    <name type="synonym">Populus balsamifera subsp. trichocarpa</name>
    <dbReference type="NCBI Taxonomy" id="3694"/>
    <lineage>
        <taxon>Eukaryota</taxon>
        <taxon>Viridiplantae</taxon>
        <taxon>Streptophyta</taxon>
        <taxon>Embryophyta</taxon>
        <taxon>Tracheophyta</taxon>
        <taxon>Spermatophyta</taxon>
        <taxon>Magnoliopsida</taxon>
        <taxon>eudicotyledons</taxon>
        <taxon>Gunneridae</taxon>
        <taxon>Pentapetalae</taxon>
        <taxon>rosids</taxon>
        <taxon>fabids</taxon>
        <taxon>Malpighiales</taxon>
        <taxon>Salicaceae</taxon>
        <taxon>Saliceae</taxon>
        <taxon>Populus</taxon>
    </lineage>
</organism>
<name>A0ACC0T6H4_POPTR</name>